<dbReference type="InterPro" id="IPR041539">
    <property type="entry name" value="CxC5"/>
</dbReference>
<proteinExistence type="predicted"/>
<evidence type="ECO:0000313" key="3">
    <source>
        <dbReference type="EMBL" id="KIL55550.1"/>
    </source>
</evidence>
<sequence length="899" mass="101276">MYVHEDGEWSIKGRFKHAIEANVGVTWETENGQLTLSLCAEGNNIFGASYAPVVASYAPVAGTSDGVPVSKVVGTGDISKKELIALLNIPEQLTVATKNADVRLSYAKYKACLNAQETLGLKIKDGTWPSSVKKPTITQIIEIFVSKTSWHKYMTKAFHDISHHAGLKAWLEDEAGGPTDIVVWGKNQATYTISDLMKEKERLLECQQASKGKGKGKAAKKNQESGVKNFHVLYQLKYDSVCLFKVFEVVFRVWTWMMIITNVPLVAAASKDHQHFPSIPFSVFNKFVEDNFVSTVSLSTVLMVLFTVTENTDLLSFRQRSAEHDSEKSTAATGWIRNLGAAVKRRLDKDQASLLGENEMDEDSSEQKVFIAMGMKLDALARVLGLCPINKAGKFKRKLKPVSNQQVQPVHTICPNIATCQTMTCNKSVIYQGTRPRDVPLVRFIKDFTVYDEVPVYSGRCKHGEHERVYVNSAKYIKIGQQLWVDRSFTSAVLSGMYTFHASAAAYTEFWNNSFDRDGRGELGRRQVWQAFVQESIRLVASASDTQLTIMDGLSIDEVTKEASNVLGANGVIRCAQEHSCPECTQEYKRPTVEQPADEGGVEAEPVKMVVLDGIVMGHTHCAFEGCTGQLANARGGVYCALHELRHGGTCHVAECQNPIVQNTLACEEHQEKWRRFLMNHRQKVLDGYKRVLRRPDETWPWMPEAPQVQPHDEEQQVVRGRSRDHFIPPRMYCVETICAPCGVVVAWAKFDKAESPKNIMDFLQLVYPEQDKRPAYICIDKACLVLKSVINNTDWLHWLDTSRFIVDAYHYINHRATDEVCRTWCNPAPLNGSAPNLVIPERDAQGQLYHRRAFNTQVCEQLNAWLGGFETILKRMSPGNFDWFLHAMLFYHTMQVLT</sequence>
<dbReference type="EMBL" id="KN818501">
    <property type="protein sequence ID" value="KIL55550.1"/>
    <property type="molecule type" value="Genomic_DNA"/>
</dbReference>
<dbReference type="HOGENOM" id="CLU_004966_6_1_1"/>
<evidence type="ECO:0008006" key="5">
    <source>
        <dbReference type="Google" id="ProtNLM"/>
    </source>
</evidence>
<dbReference type="InterPro" id="IPR040898">
    <property type="entry name" value="CxC6"/>
</dbReference>
<accession>A0A0C2RYX2</accession>
<evidence type="ECO:0000259" key="2">
    <source>
        <dbReference type="Pfam" id="PF18721"/>
    </source>
</evidence>
<reference evidence="3 4" key="1">
    <citation type="submission" date="2014-04" db="EMBL/GenBank/DDBJ databases">
        <title>Evolutionary Origins and Diversification of the Mycorrhizal Mutualists.</title>
        <authorList>
            <consortium name="DOE Joint Genome Institute"/>
            <consortium name="Mycorrhizal Genomics Consortium"/>
            <person name="Kohler A."/>
            <person name="Kuo A."/>
            <person name="Nagy L.G."/>
            <person name="Floudas D."/>
            <person name="Copeland A."/>
            <person name="Barry K.W."/>
            <person name="Cichocki N."/>
            <person name="Veneault-Fourrey C."/>
            <person name="LaButti K."/>
            <person name="Lindquist E.A."/>
            <person name="Lipzen A."/>
            <person name="Lundell T."/>
            <person name="Morin E."/>
            <person name="Murat C."/>
            <person name="Riley R."/>
            <person name="Ohm R."/>
            <person name="Sun H."/>
            <person name="Tunlid A."/>
            <person name="Henrissat B."/>
            <person name="Grigoriev I.V."/>
            <person name="Hibbett D.S."/>
            <person name="Martin F."/>
        </authorList>
    </citation>
    <scope>NUCLEOTIDE SEQUENCE [LARGE SCALE GENOMIC DNA]</scope>
    <source>
        <strain evidence="3 4">Koide BX008</strain>
    </source>
</reference>
<dbReference type="Proteomes" id="UP000054549">
    <property type="component" value="Unassembled WGS sequence"/>
</dbReference>
<gene>
    <name evidence="3" type="ORF">M378DRAFT_90762</name>
</gene>
<protein>
    <recommendedName>
        <fullName evidence="5">CxC6 like cysteine cluster associated with KDZ domain-containing protein</fullName>
    </recommendedName>
</protein>
<organism evidence="3 4">
    <name type="scientific">Amanita muscaria (strain Koide BX008)</name>
    <dbReference type="NCBI Taxonomy" id="946122"/>
    <lineage>
        <taxon>Eukaryota</taxon>
        <taxon>Fungi</taxon>
        <taxon>Dikarya</taxon>
        <taxon>Basidiomycota</taxon>
        <taxon>Agaricomycotina</taxon>
        <taxon>Agaricomycetes</taxon>
        <taxon>Agaricomycetidae</taxon>
        <taxon>Agaricales</taxon>
        <taxon>Pluteineae</taxon>
        <taxon>Amanitaceae</taxon>
        <taxon>Amanita</taxon>
    </lineage>
</organism>
<feature type="domain" description="CxC6 like cysteine cluster associated with KDZ" evidence="2">
    <location>
        <begin position="611"/>
        <end position="676"/>
    </location>
</feature>
<feature type="domain" description="CxC5 like cysteine cluster associated with KDZ" evidence="1">
    <location>
        <begin position="409"/>
        <end position="515"/>
    </location>
</feature>
<dbReference type="InParanoid" id="A0A0C2RYX2"/>
<evidence type="ECO:0000259" key="1">
    <source>
        <dbReference type="Pfam" id="PF18718"/>
    </source>
</evidence>
<dbReference type="Pfam" id="PF18718">
    <property type="entry name" value="CxC5"/>
    <property type="match status" value="1"/>
</dbReference>
<dbReference type="OrthoDB" id="2527272at2759"/>
<evidence type="ECO:0000313" key="4">
    <source>
        <dbReference type="Proteomes" id="UP000054549"/>
    </source>
</evidence>
<dbReference type="AlphaFoldDB" id="A0A0C2RYX2"/>
<name>A0A0C2RYX2_AMAMK</name>
<dbReference type="STRING" id="946122.A0A0C2RYX2"/>
<keyword evidence="4" id="KW-1185">Reference proteome</keyword>
<dbReference type="Pfam" id="PF18721">
    <property type="entry name" value="CxC6"/>
    <property type="match status" value="1"/>
</dbReference>